<dbReference type="EMBL" id="CP060637">
    <property type="protein sequence ID" value="QNM16234.1"/>
    <property type="molecule type" value="Genomic_DNA"/>
</dbReference>
<dbReference type="InterPro" id="IPR008007">
    <property type="entry name" value="Peptidase_M42"/>
</dbReference>
<dbReference type="AlphaFoldDB" id="A0A7G9GZK2"/>
<feature type="active site" description="Proton acceptor" evidence="6">
    <location>
        <position position="139"/>
    </location>
</feature>
<feature type="binding site" evidence="7">
    <location>
        <position position="106"/>
    </location>
    <ligand>
        <name>Zn(2+)</name>
        <dbReference type="ChEBI" id="CHEBI:29105"/>
        <label>2</label>
    </ligand>
</feature>
<feature type="binding site" evidence="7">
    <location>
        <position position="140"/>
    </location>
    <ligand>
        <name>Zn(2+)</name>
        <dbReference type="ChEBI" id="CHEBI:29105"/>
        <label>2</label>
    </ligand>
</feature>
<evidence type="ECO:0000256" key="7">
    <source>
        <dbReference type="PIRSR" id="PIRSR001123-2"/>
    </source>
</evidence>
<evidence type="ECO:0000259" key="8">
    <source>
        <dbReference type="Pfam" id="PF07687"/>
    </source>
</evidence>
<dbReference type="InterPro" id="IPR002933">
    <property type="entry name" value="Peptidase_M20"/>
</dbReference>
<comment type="cofactor">
    <cofactor evidence="1">
        <name>Zn(2+)</name>
        <dbReference type="ChEBI" id="CHEBI:29105"/>
    </cofactor>
</comment>
<dbReference type="InterPro" id="IPR036264">
    <property type="entry name" value="Bact_exopeptidase_dim_dom"/>
</dbReference>
<name>A0A7G9GZK2_9FUSO</name>
<evidence type="ECO:0000256" key="4">
    <source>
        <dbReference type="ARBA" id="ARBA00022833"/>
    </source>
</evidence>
<dbReference type="PANTHER" id="PTHR42994:SF2">
    <property type="entry name" value="PEPTIDASE"/>
    <property type="match status" value="1"/>
</dbReference>
<dbReference type="Gene3D" id="3.30.70.360">
    <property type="match status" value="1"/>
</dbReference>
<dbReference type="Pfam" id="PF07687">
    <property type="entry name" value="M20_dimer"/>
    <property type="match status" value="1"/>
</dbReference>
<evidence type="ECO:0000313" key="10">
    <source>
        <dbReference type="Proteomes" id="UP000515913"/>
    </source>
</evidence>
<keyword evidence="2 7" id="KW-0479">Metal-binding</keyword>
<reference evidence="9 10" key="1">
    <citation type="submission" date="2020-08" db="EMBL/GenBank/DDBJ databases">
        <authorList>
            <person name="Liu C."/>
            <person name="Sun Q."/>
        </authorList>
    </citation>
    <scope>NUCLEOTIDE SEQUENCE [LARGE SCALE GENOMIC DNA]</scope>
    <source>
        <strain evidence="9 10">NSJ-57</strain>
    </source>
</reference>
<comment type="similarity">
    <text evidence="5">Belongs to the peptidase M42 family.</text>
</comment>
<keyword evidence="3 9" id="KW-0378">Hydrolase</keyword>
<evidence type="ECO:0000256" key="6">
    <source>
        <dbReference type="PIRSR" id="PIRSR001123-1"/>
    </source>
</evidence>
<sequence length="373" mass="41413">MNKKRLVDTFVEMVKIYSPSKKEKEIANYLIERLEKLGADEIHLDENYDIYGGNAPVIFAKFKGQLRGDGVTLCAHMDVIEPCSNINVICEEDIIKTDGKTTLGGDDKGGIAAILEVLETIKEKNLQHRDICVVFTPCEEAGLAGAKSIKWNNIPEKVFPAKNMIVVDNAGKSGIIAHTAPSKYDFRFEIYGKKAHAGIEPEKGINSIVVASEIISKFTTGRIDTTTTSNISNIESNFATNVVPDFCSFEGEIRGHSEEKIIEILSQYESICNEVCNRYGAQFKFEKKCDFPILKPKDDLKFAKAFEKVYLDMGIDTALVVIGGGSDSNIFAKQGFNSIIIGIGMYKVHTTEEYLELADLYNTTEAILRYVTI</sequence>
<dbReference type="Gene3D" id="3.40.630.10">
    <property type="entry name" value="Zn peptidases"/>
    <property type="match status" value="1"/>
</dbReference>
<dbReference type="SUPFAM" id="SSF53187">
    <property type="entry name" value="Zn-dependent exopeptidases"/>
    <property type="match status" value="1"/>
</dbReference>
<dbReference type="PIRSF" id="PIRSF001123">
    <property type="entry name" value="PepA_GA"/>
    <property type="match status" value="1"/>
</dbReference>
<dbReference type="PANTHER" id="PTHR42994">
    <property type="entry name" value="PEPTIDASE T"/>
    <property type="match status" value="1"/>
</dbReference>
<evidence type="ECO:0000256" key="5">
    <source>
        <dbReference type="PIRNR" id="PIRNR001123"/>
    </source>
</evidence>
<organism evidence="9 10">
    <name type="scientific">Fusobacterium hominis</name>
    <dbReference type="NCBI Taxonomy" id="2764326"/>
    <lineage>
        <taxon>Bacteria</taxon>
        <taxon>Fusobacteriati</taxon>
        <taxon>Fusobacteriota</taxon>
        <taxon>Fusobacteriia</taxon>
        <taxon>Fusobacteriales</taxon>
        <taxon>Fusobacteriaceae</taxon>
        <taxon>Fusobacterium</taxon>
    </lineage>
</organism>
<evidence type="ECO:0000256" key="2">
    <source>
        <dbReference type="ARBA" id="ARBA00022723"/>
    </source>
</evidence>
<evidence type="ECO:0000313" key="9">
    <source>
        <dbReference type="EMBL" id="QNM16234.1"/>
    </source>
</evidence>
<feature type="domain" description="Peptidase M20 dimerisation" evidence="8">
    <location>
        <begin position="186"/>
        <end position="278"/>
    </location>
</feature>
<keyword evidence="4" id="KW-0862">Zinc</keyword>
<dbReference type="GO" id="GO:0046872">
    <property type="term" value="F:metal ion binding"/>
    <property type="evidence" value="ECO:0007669"/>
    <property type="project" value="UniProtKB-UniRule"/>
</dbReference>
<accession>A0A7G9GZK2</accession>
<dbReference type="KEGG" id="fho:H9Q81_06440"/>
<dbReference type="Pfam" id="PF01546">
    <property type="entry name" value="Peptidase_M20"/>
    <property type="match status" value="1"/>
</dbReference>
<evidence type="ECO:0000256" key="3">
    <source>
        <dbReference type="ARBA" id="ARBA00022801"/>
    </source>
</evidence>
<comment type="cofactor">
    <cofactor evidence="7">
        <name>a divalent metal cation</name>
        <dbReference type="ChEBI" id="CHEBI:60240"/>
    </cofactor>
    <text evidence="7">Binds 2 divalent metal cations per subunit.</text>
</comment>
<gene>
    <name evidence="9" type="ORF">H9Q81_06440</name>
</gene>
<dbReference type="Proteomes" id="UP000515913">
    <property type="component" value="Chromosome"/>
</dbReference>
<proteinExistence type="inferred from homology"/>
<feature type="binding site" evidence="7">
    <location>
        <position position="106"/>
    </location>
    <ligand>
        <name>Zn(2+)</name>
        <dbReference type="ChEBI" id="CHEBI:29105"/>
        <label>1</label>
    </ligand>
</feature>
<evidence type="ECO:0000256" key="1">
    <source>
        <dbReference type="ARBA" id="ARBA00001947"/>
    </source>
</evidence>
<dbReference type="SUPFAM" id="SSF55031">
    <property type="entry name" value="Bacterial exopeptidase dimerisation domain"/>
    <property type="match status" value="1"/>
</dbReference>
<dbReference type="InterPro" id="IPR011650">
    <property type="entry name" value="Peptidase_M20_dimer"/>
</dbReference>
<dbReference type="GO" id="GO:0004177">
    <property type="term" value="F:aminopeptidase activity"/>
    <property type="evidence" value="ECO:0007669"/>
    <property type="project" value="UniProtKB-UniRule"/>
</dbReference>
<keyword evidence="10" id="KW-1185">Reference proteome</keyword>
<protein>
    <submittedName>
        <fullName evidence="9">M20/M25/M40 family metallo-hydrolase</fullName>
    </submittedName>
</protein>